<dbReference type="PANTHER" id="PTHR35535">
    <property type="entry name" value="HEAT SHOCK PROTEIN HSLJ"/>
    <property type="match status" value="1"/>
</dbReference>
<dbReference type="Gene3D" id="2.40.128.270">
    <property type="match status" value="1"/>
</dbReference>
<dbReference type="Pfam" id="PF03724">
    <property type="entry name" value="META"/>
    <property type="match status" value="1"/>
</dbReference>
<feature type="domain" description="DUF306" evidence="1">
    <location>
        <begin position="35"/>
        <end position="136"/>
    </location>
</feature>
<keyword evidence="2" id="KW-0346">Stress response</keyword>
<reference evidence="2 3" key="1">
    <citation type="submission" date="2020-08" db="EMBL/GenBank/DDBJ databases">
        <title>Genomic Encyclopedia of Type Strains, Phase IV (KMG-IV): sequencing the most valuable type-strain genomes for metagenomic binning, comparative biology and taxonomic classification.</title>
        <authorList>
            <person name="Goeker M."/>
        </authorList>
    </citation>
    <scope>NUCLEOTIDE SEQUENCE [LARGE SCALE GENOMIC DNA]</scope>
    <source>
        <strain evidence="2 3">DSM 103377</strain>
    </source>
</reference>
<keyword evidence="3" id="KW-1185">Reference proteome</keyword>
<dbReference type="RefSeq" id="WP_184009743.1">
    <property type="nucleotide sequence ID" value="NZ_JACIJS010000003.1"/>
</dbReference>
<proteinExistence type="predicted"/>
<evidence type="ECO:0000259" key="1">
    <source>
        <dbReference type="Pfam" id="PF03724"/>
    </source>
</evidence>
<dbReference type="Proteomes" id="UP000553766">
    <property type="component" value="Unassembled WGS sequence"/>
</dbReference>
<gene>
    <name evidence="2" type="ORF">FHS89_001313</name>
</gene>
<evidence type="ECO:0000313" key="2">
    <source>
        <dbReference type="EMBL" id="MBB5515303.1"/>
    </source>
</evidence>
<dbReference type="InterPro" id="IPR038670">
    <property type="entry name" value="HslJ-like_sf"/>
</dbReference>
<accession>A0A840WMG7</accession>
<protein>
    <submittedName>
        <fullName evidence="2">Heat shock protein HslJ</fullName>
    </submittedName>
</protein>
<dbReference type="EMBL" id="JACIJS010000003">
    <property type="protein sequence ID" value="MBB5515303.1"/>
    <property type="molecule type" value="Genomic_DNA"/>
</dbReference>
<name>A0A840WMG7_9RHOB</name>
<dbReference type="PROSITE" id="PS51257">
    <property type="entry name" value="PROKAR_LIPOPROTEIN"/>
    <property type="match status" value="1"/>
</dbReference>
<sequence>MQRLGMIALACATLAACEPVPTDQAAPWTPPPPPERLGDAQWQLATLAGEDATSLIRLQLSGSFIDGQGPCNSIQGNYLGTGPIFRVETVVTTRATCPEIEYEQDFIQTLLTARSGQIEDRTLTLLDEGGAAVMTFDAFYPDAPVEDAPDPT</sequence>
<dbReference type="PANTHER" id="PTHR35535:SF2">
    <property type="entry name" value="DUF306 DOMAIN-CONTAINING PROTEIN"/>
    <property type="match status" value="1"/>
</dbReference>
<dbReference type="InterPro" id="IPR053147">
    <property type="entry name" value="Hsp_HslJ-like"/>
</dbReference>
<dbReference type="AlphaFoldDB" id="A0A840WMG7"/>
<dbReference type="InterPro" id="IPR005184">
    <property type="entry name" value="DUF306_Meta_HslJ"/>
</dbReference>
<organism evidence="2 3">
    <name type="scientific">Rubricella aquisinus</name>
    <dbReference type="NCBI Taxonomy" id="2028108"/>
    <lineage>
        <taxon>Bacteria</taxon>
        <taxon>Pseudomonadati</taxon>
        <taxon>Pseudomonadota</taxon>
        <taxon>Alphaproteobacteria</taxon>
        <taxon>Rhodobacterales</taxon>
        <taxon>Paracoccaceae</taxon>
        <taxon>Rubricella</taxon>
    </lineage>
</organism>
<comment type="caution">
    <text evidence="2">The sequence shown here is derived from an EMBL/GenBank/DDBJ whole genome shotgun (WGS) entry which is preliminary data.</text>
</comment>
<evidence type="ECO:0000313" key="3">
    <source>
        <dbReference type="Proteomes" id="UP000553766"/>
    </source>
</evidence>